<comment type="caution">
    <text evidence="2">The sequence shown here is derived from an EMBL/GenBank/DDBJ whole genome shotgun (WGS) entry which is preliminary data.</text>
</comment>
<gene>
    <name evidence="2" type="ORF">SAMN04244571_04820</name>
</gene>
<name>A0A1I1CWW3_9GAMM</name>
<evidence type="ECO:0000313" key="3">
    <source>
        <dbReference type="Proteomes" id="UP000198861"/>
    </source>
</evidence>
<dbReference type="EMBL" id="FOKJ01000205">
    <property type="protein sequence ID" value="SFB65398.1"/>
    <property type="molecule type" value="Genomic_DNA"/>
</dbReference>
<reference evidence="2 3" key="1">
    <citation type="submission" date="2016-10" db="EMBL/GenBank/DDBJ databases">
        <authorList>
            <person name="Varghese N."/>
            <person name="Submissions S."/>
        </authorList>
    </citation>
    <scope>NUCLEOTIDE SEQUENCE [LARGE SCALE GENOMIC DNA]</scope>
    <source>
        <strain evidence="2 3">DSM 282</strain>
    </source>
</reference>
<dbReference type="Proteomes" id="UP000198861">
    <property type="component" value="Unassembled WGS sequence"/>
</dbReference>
<proteinExistence type="predicted"/>
<protein>
    <submittedName>
        <fullName evidence="2">ImpB/mucB/samB family C-terminal domain-containing protein</fullName>
    </submittedName>
</protein>
<keyword evidence="3" id="KW-1185">Reference proteome</keyword>
<evidence type="ECO:0000259" key="1">
    <source>
        <dbReference type="Pfam" id="PF11799"/>
    </source>
</evidence>
<feature type="domain" description="DNA polymerase Y-family little finger" evidence="1">
    <location>
        <begin position="8"/>
        <end position="92"/>
    </location>
</feature>
<organism evidence="2 3">
    <name type="scientific">Azotobacter beijerinckii</name>
    <dbReference type="NCBI Taxonomy" id="170623"/>
    <lineage>
        <taxon>Bacteria</taxon>
        <taxon>Pseudomonadati</taxon>
        <taxon>Pseudomonadota</taxon>
        <taxon>Gammaproteobacteria</taxon>
        <taxon>Pseudomonadales</taxon>
        <taxon>Pseudomonadaceae</taxon>
        <taxon>Azotobacter</taxon>
    </lineage>
</organism>
<accession>A0A1I1CWW3</accession>
<dbReference type="InterPro" id="IPR017961">
    <property type="entry name" value="DNA_pol_Y-fam_little_finger"/>
</dbReference>
<dbReference type="Pfam" id="PF11799">
    <property type="entry name" value="IMS_C"/>
    <property type="match status" value="1"/>
</dbReference>
<evidence type="ECO:0000313" key="2">
    <source>
        <dbReference type="EMBL" id="SFB65398.1"/>
    </source>
</evidence>
<sequence length="113" mass="12057">MFTAHAAAVAKLRQQASLANCLQVFPRTSLFSSGDSYSGSRIIALPYSTDNTRDLFQAAIGGLRALYRPGPAYAKAGVVLSQFVERSAITGDLFAPKPRSNSESLMRGDAFPA</sequence>